<dbReference type="AlphaFoldDB" id="A0A7Z9E2T4"/>
<dbReference type="GO" id="GO:0003725">
    <property type="term" value="F:double-stranded RNA binding"/>
    <property type="evidence" value="ECO:0007669"/>
    <property type="project" value="TreeGrafter"/>
</dbReference>
<keyword evidence="8" id="KW-0819">tRNA processing</keyword>
<dbReference type="GO" id="GO:0008033">
    <property type="term" value="P:tRNA processing"/>
    <property type="evidence" value="ECO:0007669"/>
    <property type="project" value="UniProtKB-KW"/>
</dbReference>
<evidence type="ECO:0000256" key="5">
    <source>
        <dbReference type="ARBA" id="ARBA00022759"/>
    </source>
</evidence>
<keyword evidence="12" id="KW-1185">Reference proteome</keyword>
<keyword evidence="8" id="KW-0698">rRNA processing</keyword>
<proteinExistence type="inferred from homology"/>
<dbReference type="EC" id="3.1.26.3" evidence="8"/>
<dbReference type="CDD" id="cd10845">
    <property type="entry name" value="DSRM_RNAse_III_family"/>
    <property type="match status" value="1"/>
</dbReference>
<keyword evidence="7 8" id="KW-0694">RNA-binding</keyword>
<dbReference type="PANTHER" id="PTHR11207">
    <property type="entry name" value="RIBONUCLEASE III"/>
    <property type="match status" value="1"/>
</dbReference>
<dbReference type="InterPro" id="IPR036389">
    <property type="entry name" value="RNase_III_sf"/>
</dbReference>
<protein>
    <recommendedName>
        <fullName evidence="8">Ribonuclease 3</fullName>
        <ecNumber evidence="8">3.1.26.3</ecNumber>
    </recommendedName>
    <alternativeName>
        <fullName evidence="8">Ribonuclease III</fullName>
        <shortName evidence="8">RNase III</shortName>
    </alternativeName>
</protein>
<sequence length="241" mass="27244">MTIGYPNRKRQLQKLIQRLGLSDNVPIRWELLDLALTHPTLSAEANYEQLEFVGDSVVRLAASELLYEVYPDCPVGEFAAIRSILVSDRTLAEIADGYGMSQFLLAAGSAIRDKAGEESRLADCFEAVLASLYLSTHDLSLIRSWLDTHFRQRATEIIQDPARNNYKAALQEWTQSHYKVLPEYKVQQNRQIHNDEQRFTAAVWLQNRKLGEGTGRSIKAAEQAAAEVAFLSLYDQTSVRI</sequence>
<feature type="active site" evidence="8">
    <location>
        <position position="126"/>
    </location>
</feature>
<dbReference type="SUPFAM" id="SSF54768">
    <property type="entry name" value="dsRNA-binding domain-like"/>
    <property type="match status" value="1"/>
</dbReference>
<dbReference type="OrthoDB" id="9805026at2"/>
<dbReference type="NCBIfam" id="TIGR02191">
    <property type="entry name" value="RNaseIII"/>
    <property type="match status" value="1"/>
</dbReference>
<name>A0A7Z9E2T4_9CYAN</name>
<dbReference type="EMBL" id="CZCU02000153">
    <property type="protein sequence ID" value="VXD22903.1"/>
    <property type="molecule type" value="Genomic_DNA"/>
</dbReference>
<organism evidence="11 12">
    <name type="scientific">Planktothrix serta PCC 8927</name>
    <dbReference type="NCBI Taxonomy" id="671068"/>
    <lineage>
        <taxon>Bacteria</taxon>
        <taxon>Bacillati</taxon>
        <taxon>Cyanobacteriota</taxon>
        <taxon>Cyanophyceae</taxon>
        <taxon>Oscillatoriophycideae</taxon>
        <taxon>Oscillatoriales</taxon>
        <taxon>Microcoleaceae</taxon>
        <taxon>Planktothrix</taxon>
    </lineage>
</organism>
<dbReference type="Pfam" id="PF00035">
    <property type="entry name" value="dsrm"/>
    <property type="match status" value="1"/>
</dbReference>
<evidence type="ECO:0000256" key="2">
    <source>
        <dbReference type="ARBA" id="ARBA00010183"/>
    </source>
</evidence>
<dbReference type="PROSITE" id="PS50137">
    <property type="entry name" value="DS_RBD"/>
    <property type="match status" value="1"/>
</dbReference>
<dbReference type="SMART" id="SM00358">
    <property type="entry name" value="DSRM"/>
    <property type="match status" value="1"/>
</dbReference>
<evidence type="ECO:0000256" key="6">
    <source>
        <dbReference type="ARBA" id="ARBA00022801"/>
    </source>
</evidence>
<dbReference type="GO" id="GO:0006397">
    <property type="term" value="P:mRNA processing"/>
    <property type="evidence" value="ECO:0007669"/>
    <property type="project" value="UniProtKB-UniRule"/>
</dbReference>
<dbReference type="GO" id="GO:0019843">
    <property type="term" value="F:rRNA binding"/>
    <property type="evidence" value="ECO:0007669"/>
    <property type="project" value="UniProtKB-KW"/>
</dbReference>
<keyword evidence="3 8" id="KW-0507">mRNA processing</keyword>
<dbReference type="Pfam" id="PF00636">
    <property type="entry name" value="Ribonuclease_3"/>
    <property type="match status" value="1"/>
</dbReference>
<dbReference type="Gene3D" id="3.30.160.20">
    <property type="match status" value="1"/>
</dbReference>
<evidence type="ECO:0000259" key="10">
    <source>
        <dbReference type="PROSITE" id="PS50142"/>
    </source>
</evidence>
<accession>A0A7Z9E2T4</accession>
<reference evidence="11" key="1">
    <citation type="submission" date="2019-10" db="EMBL/GenBank/DDBJ databases">
        <authorList>
            <consortium name="Genoscope - CEA"/>
            <person name="William W."/>
        </authorList>
    </citation>
    <scope>NUCLEOTIDE SEQUENCE [LARGE SCALE GENOMIC DNA]</scope>
    <source>
        <strain evidence="11">BBR_PRJEB10992</strain>
    </source>
</reference>
<dbReference type="GO" id="GO:0046872">
    <property type="term" value="F:metal ion binding"/>
    <property type="evidence" value="ECO:0007669"/>
    <property type="project" value="UniProtKB-KW"/>
</dbReference>
<evidence type="ECO:0000259" key="9">
    <source>
        <dbReference type="PROSITE" id="PS50137"/>
    </source>
</evidence>
<dbReference type="SMART" id="SM00535">
    <property type="entry name" value="RIBOc"/>
    <property type="match status" value="1"/>
</dbReference>
<dbReference type="GO" id="GO:0010468">
    <property type="term" value="P:regulation of gene expression"/>
    <property type="evidence" value="ECO:0007669"/>
    <property type="project" value="TreeGrafter"/>
</dbReference>
<comment type="similarity">
    <text evidence="2">Belongs to the ribonuclease III family.</text>
</comment>
<keyword evidence="5 8" id="KW-0255">Endonuclease</keyword>
<dbReference type="InterPro" id="IPR011907">
    <property type="entry name" value="RNase_III"/>
</dbReference>
<dbReference type="GO" id="GO:0005737">
    <property type="term" value="C:cytoplasm"/>
    <property type="evidence" value="ECO:0007669"/>
    <property type="project" value="UniProtKB-SubCell"/>
</dbReference>
<keyword evidence="8" id="KW-0963">Cytoplasm</keyword>
<dbReference type="SUPFAM" id="SSF69065">
    <property type="entry name" value="RNase III domain-like"/>
    <property type="match status" value="1"/>
</dbReference>
<comment type="caution">
    <text evidence="11">The sequence shown here is derived from an EMBL/GenBank/DDBJ whole genome shotgun (WGS) entry which is preliminary data.</text>
</comment>
<dbReference type="RefSeq" id="WP_083625430.1">
    <property type="nucleotide sequence ID" value="NZ_LR734878.1"/>
</dbReference>
<dbReference type="CDD" id="cd00593">
    <property type="entry name" value="RIBOc"/>
    <property type="match status" value="1"/>
</dbReference>
<dbReference type="GO" id="GO:0006364">
    <property type="term" value="P:rRNA processing"/>
    <property type="evidence" value="ECO:0007669"/>
    <property type="project" value="UniProtKB-UniRule"/>
</dbReference>
<comment type="subcellular location">
    <subcellularLocation>
        <location evidence="8">Cytoplasm</location>
    </subcellularLocation>
</comment>
<comment type="catalytic activity">
    <reaction evidence="1 8">
        <text>Endonucleolytic cleavage to 5'-phosphomonoester.</text>
        <dbReference type="EC" id="3.1.26.3"/>
    </reaction>
</comment>
<keyword evidence="6 8" id="KW-0378">Hydrolase</keyword>
<dbReference type="PROSITE" id="PS00517">
    <property type="entry name" value="RNASE_3_1"/>
    <property type="match status" value="1"/>
</dbReference>
<feature type="binding site" evidence="8">
    <location>
        <position position="126"/>
    </location>
    <ligand>
        <name>Mg(2+)</name>
        <dbReference type="ChEBI" id="CHEBI:18420"/>
    </ligand>
</feature>
<dbReference type="Gene3D" id="1.10.1520.10">
    <property type="entry name" value="Ribonuclease III domain"/>
    <property type="match status" value="1"/>
</dbReference>
<feature type="binding site" evidence="8">
    <location>
        <position position="123"/>
    </location>
    <ligand>
        <name>Mg(2+)</name>
        <dbReference type="ChEBI" id="CHEBI:18420"/>
    </ligand>
</feature>
<keyword evidence="8" id="KW-0699">rRNA-binding</keyword>
<feature type="domain" description="RNase III" evidence="10">
    <location>
        <begin position="12"/>
        <end position="137"/>
    </location>
</feature>
<evidence type="ECO:0000313" key="11">
    <source>
        <dbReference type="EMBL" id="VXD22903.1"/>
    </source>
</evidence>
<evidence type="ECO:0000256" key="7">
    <source>
        <dbReference type="ARBA" id="ARBA00022884"/>
    </source>
</evidence>
<dbReference type="PANTHER" id="PTHR11207:SF0">
    <property type="entry name" value="RIBONUCLEASE 3"/>
    <property type="match status" value="1"/>
</dbReference>
<evidence type="ECO:0000256" key="3">
    <source>
        <dbReference type="ARBA" id="ARBA00022664"/>
    </source>
</evidence>
<keyword evidence="4 8" id="KW-0540">Nuclease</keyword>
<comment type="cofactor">
    <cofactor evidence="8">
        <name>Mg(2+)</name>
        <dbReference type="ChEBI" id="CHEBI:18420"/>
    </cofactor>
</comment>
<gene>
    <name evidence="8 11" type="primary">rnc</name>
    <name evidence="11" type="ORF">PL8927_760166</name>
</gene>
<feature type="active site" evidence="8">
    <location>
        <position position="55"/>
    </location>
</feature>
<dbReference type="Proteomes" id="UP000184550">
    <property type="component" value="Unassembled WGS sequence"/>
</dbReference>
<keyword evidence="8" id="KW-0479">Metal-binding</keyword>
<feature type="domain" description="DRBM" evidence="9">
    <location>
        <begin position="165"/>
        <end position="235"/>
    </location>
</feature>
<evidence type="ECO:0000256" key="1">
    <source>
        <dbReference type="ARBA" id="ARBA00000109"/>
    </source>
</evidence>
<comment type="subunit">
    <text evidence="8">Homodimer.</text>
</comment>
<dbReference type="InterPro" id="IPR014720">
    <property type="entry name" value="dsRBD_dom"/>
</dbReference>
<dbReference type="GO" id="GO:0004525">
    <property type="term" value="F:ribonuclease III activity"/>
    <property type="evidence" value="ECO:0007669"/>
    <property type="project" value="UniProtKB-UniRule"/>
</dbReference>
<feature type="binding site" evidence="8">
    <location>
        <position position="51"/>
    </location>
    <ligand>
        <name>Mg(2+)</name>
        <dbReference type="ChEBI" id="CHEBI:18420"/>
    </ligand>
</feature>
<dbReference type="InterPro" id="IPR000999">
    <property type="entry name" value="RNase_III_dom"/>
</dbReference>
<evidence type="ECO:0000256" key="4">
    <source>
        <dbReference type="ARBA" id="ARBA00022722"/>
    </source>
</evidence>
<comment type="function">
    <text evidence="8">Digests double-stranded RNA. Involved in the processing of primary rRNA transcript to yield the immediate precursors to the large and small rRNAs (23S and 16S). Processes some mRNAs, and tRNAs when they are encoded in the rRNA operon. Processes pre-crRNA and tracrRNA of type II CRISPR loci if present in the organism.</text>
</comment>
<dbReference type="HAMAP" id="MF_00104">
    <property type="entry name" value="RNase_III"/>
    <property type="match status" value="1"/>
</dbReference>
<dbReference type="PROSITE" id="PS50142">
    <property type="entry name" value="RNASE_3_2"/>
    <property type="match status" value="1"/>
</dbReference>
<keyword evidence="8" id="KW-0460">Magnesium</keyword>
<evidence type="ECO:0000256" key="8">
    <source>
        <dbReference type="HAMAP-Rule" id="MF_00104"/>
    </source>
</evidence>
<evidence type="ECO:0000313" key="12">
    <source>
        <dbReference type="Proteomes" id="UP000184550"/>
    </source>
</evidence>